<dbReference type="EMBL" id="LAZR01003087">
    <property type="protein sequence ID" value="KKN22174.1"/>
    <property type="molecule type" value="Genomic_DNA"/>
</dbReference>
<proteinExistence type="predicted"/>
<accession>A0A0F9NWG1</accession>
<organism evidence="1">
    <name type="scientific">marine sediment metagenome</name>
    <dbReference type="NCBI Taxonomy" id="412755"/>
    <lineage>
        <taxon>unclassified sequences</taxon>
        <taxon>metagenomes</taxon>
        <taxon>ecological metagenomes</taxon>
    </lineage>
</organism>
<comment type="caution">
    <text evidence="1">The sequence shown here is derived from an EMBL/GenBank/DDBJ whole genome shotgun (WGS) entry which is preliminary data.</text>
</comment>
<evidence type="ECO:0000313" key="1">
    <source>
        <dbReference type="EMBL" id="KKN22174.1"/>
    </source>
</evidence>
<dbReference type="AlphaFoldDB" id="A0A0F9NWG1"/>
<gene>
    <name evidence="1" type="ORF">LCGC14_0917890</name>
</gene>
<sequence>MELLNTPVRVFSIANGDLKLAISKVNPDKVFLLWSNESVTTSVFDIMFTSLPISQLTMDGQLYNAVSYTNEVDSIVKSLADILVNLRITAPNALAHKFQIELPMANGSK</sequence>
<protein>
    <submittedName>
        <fullName evidence="1">Uncharacterized protein</fullName>
    </submittedName>
</protein>
<reference evidence="1" key="1">
    <citation type="journal article" date="2015" name="Nature">
        <title>Complex archaea that bridge the gap between prokaryotes and eukaryotes.</title>
        <authorList>
            <person name="Spang A."/>
            <person name="Saw J.H."/>
            <person name="Jorgensen S.L."/>
            <person name="Zaremba-Niedzwiedzka K."/>
            <person name="Martijn J."/>
            <person name="Lind A.E."/>
            <person name="van Eijk R."/>
            <person name="Schleper C."/>
            <person name="Guy L."/>
            <person name="Ettema T.J."/>
        </authorList>
    </citation>
    <scope>NUCLEOTIDE SEQUENCE</scope>
</reference>
<name>A0A0F9NWG1_9ZZZZ</name>